<sequence>MPLEEPANIYALYQSKVRERNKIGRPSTRYIEKISKFFTNDSKMKLTPAETTKYVIDKESWIKLIAETKKLGR</sequence>
<dbReference type="AlphaFoldDB" id="A0A813NTE6"/>
<reference evidence="1" key="1">
    <citation type="submission" date="2021-02" db="EMBL/GenBank/DDBJ databases">
        <authorList>
            <person name="Nowell W R."/>
        </authorList>
    </citation>
    <scope>NUCLEOTIDE SEQUENCE</scope>
    <source>
        <strain evidence="1">Ploen Becks lab</strain>
    </source>
</reference>
<keyword evidence="2" id="KW-1185">Reference proteome</keyword>
<evidence type="ECO:0000313" key="2">
    <source>
        <dbReference type="Proteomes" id="UP000663879"/>
    </source>
</evidence>
<organism evidence="1 2">
    <name type="scientific">Brachionus calyciflorus</name>
    <dbReference type="NCBI Taxonomy" id="104777"/>
    <lineage>
        <taxon>Eukaryota</taxon>
        <taxon>Metazoa</taxon>
        <taxon>Spiralia</taxon>
        <taxon>Gnathifera</taxon>
        <taxon>Rotifera</taxon>
        <taxon>Eurotatoria</taxon>
        <taxon>Monogononta</taxon>
        <taxon>Pseudotrocha</taxon>
        <taxon>Ploima</taxon>
        <taxon>Brachionidae</taxon>
        <taxon>Brachionus</taxon>
    </lineage>
</organism>
<gene>
    <name evidence="1" type="ORF">OXX778_LOCUS3465</name>
</gene>
<comment type="caution">
    <text evidence="1">The sequence shown here is derived from an EMBL/GenBank/DDBJ whole genome shotgun (WGS) entry which is preliminary data.</text>
</comment>
<dbReference type="Proteomes" id="UP000663879">
    <property type="component" value="Unassembled WGS sequence"/>
</dbReference>
<proteinExistence type="predicted"/>
<dbReference type="EMBL" id="CAJNOC010000307">
    <property type="protein sequence ID" value="CAF0742438.1"/>
    <property type="molecule type" value="Genomic_DNA"/>
</dbReference>
<protein>
    <submittedName>
        <fullName evidence="1">Uncharacterized protein</fullName>
    </submittedName>
</protein>
<dbReference type="OrthoDB" id="8063258at2759"/>
<name>A0A813NTE6_9BILA</name>
<accession>A0A813NTE6</accession>
<evidence type="ECO:0000313" key="1">
    <source>
        <dbReference type="EMBL" id="CAF0742438.1"/>
    </source>
</evidence>